<dbReference type="AlphaFoldDB" id="A0A6G0TKV4"/>
<feature type="transmembrane region" description="Helical" evidence="1">
    <location>
        <begin position="120"/>
        <end position="143"/>
    </location>
</feature>
<keyword evidence="3" id="KW-1185">Reference proteome</keyword>
<proteinExistence type="predicted"/>
<gene>
    <name evidence="2" type="ORF">AGLY_008790</name>
</gene>
<dbReference type="Proteomes" id="UP000475862">
    <property type="component" value="Unassembled WGS sequence"/>
</dbReference>
<dbReference type="OrthoDB" id="10627147at2759"/>
<reference evidence="2 3" key="1">
    <citation type="submission" date="2019-08" db="EMBL/GenBank/DDBJ databases">
        <title>The genome of the soybean aphid Biotype 1, its phylome, world population structure and adaptation to the North American continent.</title>
        <authorList>
            <person name="Giordano R."/>
            <person name="Donthu R.K."/>
            <person name="Hernandez A.G."/>
            <person name="Wright C.L."/>
            <person name="Zimin A.V."/>
        </authorList>
    </citation>
    <scope>NUCLEOTIDE SEQUENCE [LARGE SCALE GENOMIC DNA]</scope>
    <source>
        <tissue evidence="2">Whole aphids</tissue>
    </source>
</reference>
<keyword evidence="1" id="KW-1133">Transmembrane helix</keyword>
<evidence type="ECO:0000313" key="3">
    <source>
        <dbReference type="Proteomes" id="UP000475862"/>
    </source>
</evidence>
<accession>A0A6G0TKV4</accession>
<feature type="transmembrane region" description="Helical" evidence="1">
    <location>
        <begin position="6"/>
        <end position="28"/>
    </location>
</feature>
<protein>
    <submittedName>
        <fullName evidence="2">Uncharacterized protein</fullName>
    </submittedName>
</protein>
<organism evidence="2 3">
    <name type="scientific">Aphis glycines</name>
    <name type="common">Soybean aphid</name>
    <dbReference type="NCBI Taxonomy" id="307491"/>
    <lineage>
        <taxon>Eukaryota</taxon>
        <taxon>Metazoa</taxon>
        <taxon>Ecdysozoa</taxon>
        <taxon>Arthropoda</taxon>
        <taxon>Hexapoda</taxon>
        <taxon>Insecta</taxon>
        <taxon>Pterygota</taxon>
        <taxon>Neoptera</taxon>
        <taxon>Paraneoptera</taxon>
        <taxon>Hemiptera</taxon>
        <taxon>Sternorrhyncha</taxon>
        <taxon>Aphidomorpha</taxon>
        <taxon>Aphidoidea</taxon>
        <taxon>Aphididae</taxon>
        <taxon>Aphidini</taxon>
        <taxon>Aphis</taxon>
        <taxon>Aphis</taxon>
    </lineage>
</organism>
<keyword evidence="1" id="KW-0812">Transmembrane</keyword>
<evidence type="ECO:0000313" key="2">
    <source>
        <dbReference type="EMBL" id="KAE9534054.1"/>
    </source>
</evidence>
<dbReference type="EMBL" id="VYZN01000030">
    <property type="protein sequence ID" value="KAE9534054.1"/>
    <property type="molecule type" value="Genomic_DNA"/>
</dbReference>
<keyword evidence="1" id="KW-0472">Membrane</keyword>
<evidence type="ECO:0000256" key="1">
    <source>
        <dbReference type="SAM" id="Phobius"/>
    </source>
</evidence>
<feature type="transmembrane region" description="Helical" evidence="1">
    <location>
        <begin position="49"/>
        <end position="79"/>
    </location>
</feature>
<name>A0A6G0TKV4_APHGL</name>
<comment type="caution">
    <text evidence="2">The sequence shown here is derived from an EMBL/GenBank/DDBJ whole genome shotgun (WGS) entry which is preliminary data.</text>
</comment>
<sequence length="207" mass="24572">MIIISSNFSTFLVIFTNIILVQFLTFLVDQYDNNSKLGNYDKQIFIHFLFYYFKDIFVIFMSYFKTFLPFLCHFCIFFLDNDDTTTTVDCISGQSGPPGNRDISQWPGLLIQNMVHRPSLYILLLFYNFVMRLIFVFSTIKYLKNKLRNSMTNDNLEAFILMFIEKSIHSILMELDNDIIINKLGTKKDMLHIENETENNIRRHNNM</sequence>